<dbReference type="STRING" id="494026.PGLA_24955"/>
<dbReference type="OrthoDB" id="2625859at2"/>
<dbReference type="RefSeq" id="WP_068537891.1">
    <property type="nucleotide sequence ID" value="NZ_LVJH01000070.1"/>
</dbReference>
<dbReference type="EMBL" id="LVJH01000070">
    <property type="protein sequence ID" value="OAB34148.1"/>
    <property type="molecule type" value="Genomic_DNA"/>
</dbReference>
<evidence type="ECO:0000313" key="1">
    <source>
        <dbReference type="EMBL" id="OAB34148.1"/>
    </source>
</evidence>
<accession>A0A168DFG0</accession>
<dbReference type="Proteomes" id="UP000076967">
    <property type="component" value="Unassembled WGS sequence"/>
</dbReference>
<protein>
    <submittedName>
        <fullName evidence="1">Uncharacterized protein</fullName>
    </submittedName>
</protein>
<proteinExistence type="predicted"/>
<organism evidence="1 2">
    <name type="scientific">Paenibacillus glacialis</name>
    <dbReference type="NCBI Taxonomy" id="494026"/>
    <lineage>
        <taxon>Bacteria</taxon>
        <taxon>Bacillati</taxon>
        <taxon>Bacillota</taxon>
        <taxon>Bacilli</taxon>
        <taxon>Bacillales</taxon>
        <taxon>Paenibacillaceae</taxon>
        <taxon>Paenibacillus</taxon>
    </lineage>
</organism>
<evidence type="ECO:0000313" key="2">
    <source>
        <dbReference type="Proteomes" id="UP000076967"/>
    </source>
</evidence>
<dbReference type="AlphaFoldDB" id="A0A168DFG0"/>
<dbReference type="Gene3D" id="1.10.8.200">
    <property type="entry name" value="Replisome organizer (g39p helicase loader/inhibitor protein)"/>
    <property type="match status" value="1"/>
</dbReference>
<sequence length="114" mass="13444">MNKLQVIDLLELLRRAYPSIDTSKESVDHHHKYLNDFPFDTARANVEQHILTEKWPPNIAEIRGRQGEQLERTRMRKETQAYFAQLELWKKTAVPPPTGMREALYAKLGRTRED</sequence>
<gene>
    <name evidence="1" type="ORF">PGLA_24955</name>
</gene>
<name>A0A168DFG0_9BACL</name>
<reference evidence="1 2" key="1">
    <citation type="submission" date="2016-03" db="EMBL/GenBank/DDBJ databases">
        <title>Draft genome sequence of Paenibacillus glacialis DSM 22343.</title>
        <authorList>
            <person name="Shin S.-K."/>
            <person name="Yi H."/>
        </authorList>
    </citation>
    <scope>NUCLEOTIDE SEQUENCE [LARGE SCALE GENOMIC DNA]</scope>
    <source>
        <strain evidence="1 2">DSM 22343</strain>
    </source>
</reference>
<comment type="caution">
    <text evidence="1">The sequence shown here is derived from an EMBL/GenBank/DDBJ whole genome shotgun (WGS) entry which is preliminary data.</text>
</comment>
<keyword evidence="2" id="KW-1185">Reference proteome</keyword>